<gene>
    <name evidence="2" type="ORF">DTL42_16865</name>
</gene>
<evidence type="ECO:0000313" key="2">
    <source>
        <dbReference type="EMBL" id="RCS44597.1"/>
    </source>
</evidence>
<dbReference type="OrthoDB" id="9909748at2"/>
<proteinExistence type="predicted"/>
<protein>
    <recommendedName>
        <fullName evidence="4">DUF4878 domain-containing protein</fullName>
    </recommendedName>
</protein>
<evidence type="ECO:0000313" key="3">
    <source>
        <dbReference type="Proteomes" id="UP000253562"/>
    </source>
</evidence>
<accession>A0A368KRL2</accession>
<name>A0A368KRL2_9BACT</name>
<evidence type="ECO:0008006" key="4">
    <source>
        <dbReference type="Google" id="ProtNLM"/>
    </source>
</evidence>
<reference evidence="2 3" key="1">
    <citation type="submission" date="2018-07" db="EMBL/GenBank/DDBJ databases">
        <title>Comparative genomes isolates from brazilian mangrove.</title>
        <authorList>
            <person name="De Araujo J.E."/>
            <person name="Taketani R.G."/>
            <person name="Silva M.C.P."/>
            <person name="Lourenco M.V."/>
            <person name="Oliveira V.M."/>
            <person name="Andreote F.D."/>
        </authorList>
    </citation>
    <scope>NUCLEOTIDE SEQUENCE [LARGE SCALE GENOMIC DNA]</scope>
    <source>
        <strain evidence="2 3">HEX PRIS-MGV</strain>
    </source>
</reference>
<comment type="caution">
    <text evidence="2">The sequence shown here is derived from an EMBL/GenBank/DDBJ whole genome shotgun (WGS) entry which is preliminary data.</text>
</comment>
<dbReference type="Proteomes" id="UP000253562">
    <property type="component" value="Unassembled WGS sequence"/>
</dbReference>
<dbReference type="EMBL" id="QPEX01000034">
    <property type="protein sequence ID" value="RCS44597.1"/>
    <property type="molecule type" value="Genomic_DNA"/>
</dbReference>
<keyword evidence="1" id="KW-0732">Signal</keyword>
<dbReference type="AlphaFoldDB" id="A0A368KRL2"/>
<feature type="signal peptide" evidence="1">
    <location>
        <begin position="1"/>
        <end position="22"/>
    </location>
</feature>
<feature type="chain" id="PRO_5016967748" description="DUF4878 domain-containing protein" evidence="1">
    <location>
        <begin position="23"/>
        <end position="135"/>
    </location>
</feature>
<organism evidence="2 3">
    <name type="scientific">Bremerella cremea</name>
    <dbReference type="NCBI Taxonomy" id="1031537"/>
    <lineage>
        <taxon>Bacteria</taxon>
        <taxon>Pseudomonadati</taxon>
        <taxon>Planctomycetota</taxon>
        <taxon>Planctomycetia</taxon>
        <taxon>Pirellulales</taxon>
        <taxon>Pirellulaceae</taxon>
        <taxon>Bremerella</taxon>
    </lineage>
</organism>
<sequence>MPSIRLSLVSFLLLAFAAVAWGEDAAADPRETLATAIPEGIRLLEAEQYEEFLTKFVSPADLKMITARKSMDEFVNSFNERKAARVLKALKAIEGTKPKLDAAGTKANFVFKQEIDGKKSLTFVKVDKYWYLSNT</sequence>
<evidence type="ECO:0000256" key="1">
    <source>
        <dbReference type="SAM" id="SignalP"/>
    </source>
</evidence>
<dbReference type="RefSeq" id="WP_114370077.1">
    <property type="nucleotide sequence ID" value="NZ_QPEX01000034.1"/>
</dbReference>